<feature type="transmembrane region" description="Helical" evidence="6">
    <location>
        <begin position="84"/>
        <end position="106"/>
    </location>
</feature>
<dbReference type="OrthoDB" id="446368at2759"/>
<feature type="transmembrane region" description="Helical" evidence="6">
    <location>
        <begin position="355"/>
        <end position="374"/>
    </location>
</feature>
<dbReference type="Pfam" id="PF07690">
    <property type="entry name" value="MFS_1"/>
    <property type="match status" value="1"/>
</dbReference>
<dbReference type="GO" id="GO:0022857">
    <property type="term" value="F:transmembrane transporter activity"/>
    <property type="evidence" value="ECO:0007669"/>
    <property type="project" value="InterPro"/>
</dbReference>
<feature type="transmembrane region" description="Helical" evidence="6">
    <location>
        <begin position="291"/>
        <end position="311"/>
    </location>
</feature>
<reference evidence="9 11" key="2">
    <citation type="submission" date="2018-03" db="EMBL/GenBank/DDBJ databases">
        <authorList>
            <person name="Fogelqvist J."/>
        </authorList>
    </citation>
    <scope>NUCLEOTIDE SEQUENCE [LARGE SCALE GENOMIC DNA]</scope>
</reference>
<evidence type="ECO:0000256" key="6">
    <source>
        <dbReference type="SAM" id="Phobius"/>
    </source>
</evidence>
<feature type="transmembrane region" description="Helical" evidence="6">
    <location>
        <begin position="462"/>
        <end position="484"/>
    </location>
</feature>
<feature type="domain" description="Major facilitator superfamily (MFS) profile" evidence="7">
    <location>
        <begin position="84"/>
        <end position="489"/>
    </location>
</feature>
<feature type="transmembrane region" description="Helical" evidence="6">
    <location>
        <begin position="213"/>
        <end position="233"/>
    </location>
</feature>
<feature type="transmembrane region" description="Helical" evidence="6">
    <location>
        <begin position="433"/>
        <end position="456"/>
    </location>
</feature>
<feature type="transmembrane region" description="Helical" evidence="6">
    <location>
        <begin position="386"/>
        <end position="408"/>
    </location>
</feature>
<evidence type="ECO:0000256" key="1">
    <source>
        <dbReference type="ARBA" id="ARBA00004141"/>
    </source>
</evidence>
<evidence type="ECO:0000313" key="11">
    <source>
        <dbReference type="Proteomes" id="UP000290189"/>
    </source>
</evidence>
<keyword evidence="3 6" id="KW-0812">Transmembrane</keyword>
<keyword evidence="9" id="KW-0496">Mitochondrion</keyword>
<dbReference type="PANTHER" id="PTHR23506">
    <property type="entry name" value="GH10249P"/>
    <property type="match status" value="1"/>
</dbReference>
<keyword evidence="5 6" id="KW-0472">Membrane</keyword>
<protein>
    <recommendedName>
        <fullName evidence="7">Major facilitator superfamily (MFS) profile domain-containing protein</fullName>
    </recommendedName>
</protein>
<dbReference type="SUPFAM" id="SSF103473">
    <property type="entry name" value="MFS general substrate transporter"/>
    <property type="match status" value="1"/>
</dbReference>
<dbReference type="Gene3D" id="1.20.1250.20">
    <property type="entry name" value="MFS general substrate transporter like domains"/>
    <property type="match status" value="1"/>
</dbReference>
<dbReference type="PROSITE" id="PS50850">
    <property type="entry name" value="MFS"/>
    <property type="match status" value="1"/>
</dbReference>
<geneLocation type="mitochondrion" evidence="9"/>
<dbReference type="InterPro" id="IPR050930">
    <property type="entry name" value="MFS_Vesicular_Transporter"/>
</dbReference>
<name>A0A0G4II87_PLABS</name>
<sequence length="507" mass="54446">MALGGQTFSFGLIVLLSVAVIAADGDDSETTYREVATPSGAEAVPIHLDPRHTSPTWQLVESDLDEETIAVEKSAKPRKKFNPVIGLLAALAGVEGLYRAFVVPIFPIHLTEYGYTSLQVAILMSAYPFAGIIASTLSGNYLTTLKARRRAIQVSLLVQAILAVLVGFVFRSKVALFVVYIMLGVVAQVNTNVALAVMSQVFTGDERVDVSGIFRGVLAIGMLLGPGLSGLMYDHGGFILPFAVLGGITSLVWLLSMIPIKQLQNEINRRVEDAPVPSSCPVPHTVLFQRVLFALNVFLYEFVLTGMFPTLPPFLAQTLGLSSTFQGLIITGNAVMFMIGAFLSMKVNRSIGARAASVIGIIAFALRPLLLSPIPDWVHSSFNSPFRLAMVILSVCVLSTFQAPWVVVQHPYLNDAFGVINDNTAADEKRMGYAAAVFVGMLGAGDTVGPILSQVIVNQWGFSTFCVASFALMSLWALVASSTFPKRVRASPKRGESTEDAAVPNEV</sequence>
<accession>A0A0G4II87</accession>
<evidence type="ECO:0000259" key="7">
    <source>
        <dbReference type="PROSITE" id="PS50850"/>
    </source>
</evidence>
<organism evidence="8 10">
    <name type="scientific">Plasmodiophora brassicae</name>
    <name type="common">Clubroot disease agent</name>
    <dbReference type="NCBI Taxonomy" id="37360"/>
    <lineage>
        <taxon>Eukaryota</taxon>
        <taxon>Sar</taxon>
        <taxon>Rhizaria</taxon>
        <taxon>Endomyxa</taxon>
        <taxon>Phytomyxea</taxon>
        <taxon>Plasmodiophorida</taxon>
        <taxon>Plasmodiophoridae</taxon>
        <taxon>Plasmodiophora</taxon>
    </lineage>
</organism>
<evidence type="ECO:0000313" key="8">
    <source>
        <dbReference type="EMBL" id="CEO94923.1"/>
    </source>
</evidence>
<dbReference type="PANTHER" id="PTHR23506:SF23">
    <property type="entry name" value="GH10249P"/>
    <property type="match status" value="1"/>
</dbReference>
<dbReference type="InterPro" id="IPR020846">
    <property type="entry name" value="MFS_dom"/>
</dbReference>
<keyword evidence="10" id="KW-1185">Reference proteome</keyword>
<dbReference type="InterPro" id="IPR036259">
    <property type="entry name" value="MFS_trans_sf"/>
</dbReference>
<feature type="transmembrane region" description="Helical" evidence="6">
    <location>
        <begin position="176"/>
        <end position="201"/>
    </location>
</feature>
<feature type="transmembrane region" description="Helical" evidence="6">
    <location>
        <begin position="151"/>
        <end position="170"/>
    </location>
</feature>
<evidence type="ECO:0000313" key="10">
    <source>
        <dbReference type="Proteomes" id="UP000039324"/>
    </source>
</evidence>
<keyword evidence="2" id="KW-0813">Transport</keyword>
<dbReference type="GO" id="GO:0016020">
    <property type="term" value="C:membrane"/>
    <property type="evidence" value="ECO:0007669"/>
    <property type="project" value="UniProtKB-SubCell"/>
</dbReference>
<feature type="transmembrane region" description="Helical" evidence="6">
    <location>
        <begin position="6"/>
        <end position="23"/>
    </location>
</feature>
<dbReference type="EMBL" id="CDSF01000002">
    <property type="protein sequence ID" value="CEO94923.1"/>
    <property type="molecule type" value="Genomic_DNA"/>
</dbReference>
<evidence type="ECO:0000313" key="9">
    <source>
        <dbReference type="EMBL" id="SPQ94255.1"/>
    </source>
</evidence>
<dbReference type="AlphaFoldDB" id="A0A0G4II87"/>
<reference evidence="8 10" key="1">
    <citation type="submission" date="2015-02" db="EMBL/GenBank/DDBJ databases">
        <authorList>
            <person name="Chooi Y.-H."/>
        </authorList>
    </citation>
    <scope>NUCLEOTIDE SEQUENCE [LARGE SCALE GENOMIC DNA]</scope>
    <source>
        <strain evidence="8">E3</strain>
    </source>
</reference>
<evidence type="ECO:0000256" key="4">
    <source>
        <dbReference type="ARBA" id="ARBA00022989"/>
    </source>
</evidence>
<feature type="transmembrane region" description="Helical" evidence="6">
    <location>
        <begin position="239"/>
        <end position="260"/>
    </location>
</feature>
<dbReference type="Proteomes" id="UP000290189">
    <property type="component" value="Unassembled WGS sequence"/>
</dbReference>
<gene>
    <name evidence="8" type="ORF">PBRA_003736</name>
    <name evidence="9" type="ORF">PLBR_LOCUS1470</name>
</gene>
<comment type="subcellular location">
    <subcellularLocation>
        <location evidence="1">Membrane</location>
        <topology evidence="1">Multi-pass membrane protein</topology>
    </subcellularLocation>
</comment>
<dbReference type="InterPro" id="IPR011701">
    <property type="entry name" value="MFS"/>
</dbReference>
<dbReference type="STRING" id="37360.A0A0G4II87"/>
<evidence type="ECO:0000256" key="2">
    <source>
        <dbReference type="ARBA" id="ARBA00022448"/>
    </source>
</evidence>
<evidence type="ECO:0000256" key="5">
    <source>
        <dbReference type="ARBA" id="ARBA00023136"/>
    </source>
</evidence>
<feature type="transmembrane region" description="Helical" evidence="6">
    <location>
        <begin position="323"/>
        <end position="343"/>
    </location>
</feature>
<dbReference type="EMBL" id="OVEO01000002">
    <property type="protein sequence ID" value="SPQ94255.1"/>
    <property type="molecule type" value="Genomic_DNA"/>
</dbReference>
<dbReference type="Proteomes" id="UP000039324">
    <property type="component" value="Unassembled WGS sequence"/>
</dbReference>
<evidence type="ECO:0000256" key="3">
    <source>
        <dbReference type="ARBA" id="ARBA00022692"/>
    </source>
</evidence>
<keyword evidence="4 6" id="KW-1133">Transmembrane helix</keyword>
<proteinExistence type="predicted"/>
<feature type="transmembrane region" description="Helical" evidence="6">
    <location>
        <begin position="118"/>
        <end position="139"/>
    </location>
</feature>